<proteinExistence type="predicted"/>
<dbReference type="PRINTS" id="PR01217">
    <property type="entry name" value="PRICHEXTENSN"/>
</dbReference>
<dbReference type="Proteomes" id="UP001153714">
    <property type="component" value="Chromosome 18"/>
</dbReference>
<keyword evidence="3" id="KW-1015">Disulfide bond</keyword>
<dbReference type="GO" id="GO:0005576">
    <property type="term" value="C:extracellular region"/>
    <property type="evidence" value="ECO:0007669"/>
    <property type="project" value="UniProtKB-SubCell"/>
</dbReference>
<dbReference type="InterPro" id="IPR036058">
    <property type="entry name" value="Kazal_dom_sf"/>
</dbReference>
<keyword evidence="2" id="KW-0964">Secreted</keyword>
<dbReference type="Pfam" id="PF07648">
    <property type="entry name" value="Kazal_2"/>
    <property type="match status" value="1"/>
</dbReference>
<accession>A0A9N9WDU6</accession>
<name>A0A9N9WDU6_9NEOP</name>
<evidence type="ECO:0000256" key="3">
    <source>
        <dbReference type="ARBA" id="ARBA00023157"/>
    </source>
</evidence>
<reference evidence="6" key="1">
    <citation type="submission" date="2021-12" db="EMBL/GenBank/DDBJ databases">
        <authorList>
            <person name="King R."/>
        </authorList>
    </citation>
    <scope>NUCLEOTIDE SEQUENCE</scope>
</reference>
<feature type="compositionally biased region" description="Pro residues" evidence="4">
    <location>
        <begin position="188"/>
        <end position="203"/>
    </location>
</feature>
<keyword evidence="7" id="KW-1185">Reference proteome</keyword>
<dbReference type="AlphaFoldDB" id="A0A9N9WDU6"/>
<dbReference type="PROSITE" id="PS51465">
    <property type="entry name" value="KAZAL_2"/>
    <property type="match status" value="1"/>
</dbReference>
<evidence type="ECO:0000313" key="6">
    <source>
        <dbReference type="EMBL" id="CAG9787864.1"/>
    </source>
</evidence>
<gene>
    <name evidence="6" type="ORF">DIATSA_LOCUS5716</name>
</gene>
<evidence type="ECO:0000256" key="1">
    <source>
        <dbReference type="ARBA" id="ARBA00004613"/>
    </source>
</evidence>
<dbReference type="OrthoDB" id="6513408at2759"/>
<evidence type="ECO:0000259" key="5">
    <source>
        <dbReference type="PROSITE" id="PS51465"/>
    </source>
</evidence>
<sequence>MFITVITTVVISESAWENFRGQQGFDQNRVFIFYPSNNRFPRQDSTDYFNYDDSSDFSEGWGFINRGQMRAQQRQQFFPQIPTSQTVINTATCIRNCPTTSEYNPVCGTNGVTYTNPSRLECAKFCGVDVQLSRNSRCPIDGLPTSSPTNALTPSPPPIIPTPSPLPITPTPSPVTITPSPITLTPFPITPSPSPLTPTPTPTTPEKDNDFPVTPNNLDFTISQDILDDIFTTNYGHLIDERHED</sequence>
<reference evidence="6" key="2">
    <citation type="submission" date="2022-10" db="EMBL/GenBank/DDBJ databases">
        <authorList>
            <consortium name="ENA_rothamsted_submissions"/>
            <consortium name="culmorum"/>
            <person name="King R."/>
        </authorList>
    </citation>
    <scope>NUCLEOTIDE SEQUENCE</scope>
</reference>
<dbReference type="CDD" id="cd00104">
    <property type="entry name" value="KAZAL_FS"/>
    <property type="match status" value="1"/>
</dbReference>
<dbReference type="InterPro" id="IPR039932">
    <property type="entry name" value="Spink4-like"/>
</dbReference>
<organism evidence="6 7">
    <name type="scientific">Diatraea saccharalis</name>
    <name type="common">sugarcane borer</name>
    <dbReference type="NCBI Taxonomy" id="40085"/>
    <lineage>
        <taxon>Eukaryota</taxon>
        <taxon>Metazoa</taxon>
        <taxon>Ecdysozoa</taxon>
        <taxon>Arthropoda</taxon>
        <taxon>Hexapoda</taxon>
        <taxon>Insecta</taxon>
        <taxon>Pterygota</taxon>
        <taxon>Neoptera</taxon>
        <taxon>Endopterygota</taxon>
        <taxon>Lepidoptera</taxon>
        <taxon>Glossata</taxon>
        <taxon>Ditrysia</taxon>
        <taxon>Pyraloidea</taxon>
        <taxon>Crambidae</taxon>
        <taxon>Crambinae</taxon>
        <taxon>Diatraea</taxon>
    </lineage>
</organism>
<dbReference type="PANTHER" id="PTHR21179">
    <property type="entry name" value="SERINE-TYPE ENDOPEPTIDASE INHIBITOR"/>
    <property type="match status" value="1"/>
</dbReference>
<dbReference type="EMBL" id="OU893349">
    <property type="protein sequence ID" value="CAG9787864.1"/>
    <property type="molecule type" value="Genomic_DNA"/>
</dbReference>
<dbReference type="Gene3D" id="3.30.60.30">
    <property type="match status" value="1"/>
</dbReference>
<feature type="domain" description="Kazal-like" evidence="5">
    <location>
        <begin position="87"/>
        <end position="140"/>
    </location>
</feature>
<dbReference type="PANTHER" id="PTHR21179:SF0">
    <property type="entry name" value="SERINE PROTEASE INHIBITOR KAZAL-TYPE 4"/>
    <property type="match status" value="1"/>
</dbReference>
<evidence type="ECO:0000256" key="2">
    <source>
        <dbReference type="ARBA" id="ARBA00022525"/>
    </source>
</evidence>
<protein>
    <recommendedName>
        <fullName evidence="5">Kazal-like domain-containing protein</fullName>
    </recommendedName>
</protein>
<dbReference type="SUPFAM" id="SSF100895">
    <property type="entry name" value="Kazal-type serine protease inhibitors"/>
    <property type="match status" value="1"/>
</dbReference>
<evidence type="ECO:0000256" key="4">
    <source>
        <dbReference type="SAM" id="MobiDB-lite"/>
    </source>
</evidence>
<dbReference type="GO" id="GO:0004867">
    <property type="term" value="F:serine-type endopeptidase inhibitor activity"/>
    <property type="evidence" value="ECO:0007669"/>
    <property type="project" value="InterPro"/>
</dbReference>
<dbReference type="InterPro" id="IPR002350">
    <property type="entry name" value="Kazal_dom"/>
</dbReference>
<comment type="subcellular location">
    <subcellularLocation>
        <location evidence="1">Secreted</location>
    </subcellularLocation>
</comment>
<dbReference type="SMART" id="SM00280">
    <property type="entry name" value="KAZAL"/>
    <property type="match status" value="1"/>
</dbReference>
<feature type="region of interest" description="Disordered" evidence="4">
    <location>
        <begin position="187"/>
        <end position="209"/>
    </location>
</feature>
<evidence type="ECO:0000313" key="7">
    <source>
        <dbReference type="Proteomes" id="UP001153714"/>
    </source>
</evidence>